<dbReference type="OrthoDB" id="3671334at2759"/>
<dbReference type="InterPro" id="IPR051165">
    <property type="entry name" value="Multifunctional_ANK_Repeat"/>
</dbReference>
<dbReference type="PANTHER" id="PTHR24123">
    <property type="entry name" value="ANKYRIN REPEAT-CONTAINING"/>
    <property type="match status" value="1"/>
</dbReference>
<dbReference type="PANTHER" id="PTHR24123:SF33">
    <property type="entry name" value="PROTEIN HOS4"/>
    <property type="match status" value="1"/>
</dbReference>
<dbReference type="SMART" id="SM00248">
    <property type="entry name" value="ANK"/>
    <property type="match status" value="5"/>
</dbReference>
<reference evidence="4" key="1">
    <citation type="journal article" date="2020" name="Stud. Mycol.">
        <title>101 Dothideomycetes genomes: a test case for predicting lifestyles and emergence of pathogens.</title>
        <authorList>
            <person name="Haridas S."/>
            <person name="Albert R."/>
            <person name="Binder M."/>
            <person name="Bloem J."/>
            <person name="Labutti K."/>
            <person name="Salamov A."/>
            <person name="Andreopoulos B."/>
            <person name="Baker S."/>
            <person name="Barry K."/>
            <person name="Bills G."/>
            <person name="Bluhm B."/>
            <person name="Cannon C."/>
            <person name="Castanera R."/>
            <person name="Culley D."/>
            <person name="Daum C."/>
            <person name="Ezra D."/>
            <person name="Gonzalez J."/>
            <person name="Henrissat B."/>
            <person name="Kuo A."/>
            <person name="Liang C."/>
            <person name="Lipzen A."/>
            <person name="Lutzoni F."/>
            <person name="Magnuson J."/>
            <person name="Mondo S."/>
            <person name="Nolan M."/>
            <person name="Ohm R."/>
            <person name="Pangilinan J."/>
            <person name="Park H.-J."/>
            <person name="Ramirez L."/>
            <person name="Alfaro M."/>
            <person name="Sun H."/>
            <person name="Tritt A."/>
            <person name="Yoshinaga Y."/>
            <person name="Zwiers L.-H."/>
            <person name="Turgeon B."/>
            <person name="Goodwin S."/>
            <person name="Spatafora J."/>
            <person name="Crous P."/>
            <person name="Grigoriev I."/>
        </authorList>
    </citation>
    <scope>NUCLEOTIDE SEQUENCE</scope>
    <source>
        <strain evidence="4">CBS 207.26</strain>
    </source>
</reference>
<organism evidence="4 5">
    <name type="scientific">Zopfia rhizophila CBS 207.26</name>
    <dbReference type="NCBI Taxonomy" id="1314779"/>
    <lineage>
        <taxon>Eukaryota</taxon>
        <taxon>Fungi</taxon>
        <taxon>Dikarya</taxon>
        <taxon>Ascomycota</taxon>
        <taxon>Pezizomycotina</taxon>
        <taxon>Dothideomycetes</taxon>
        <taxon>Dothideomycetes incertae sedis</taxon>
        <taxon>Zopfiaceae</taxon>
        <taxon>Zopfia</taxon>
    </lineage>
</organism>
<dbReference type="Pfam" id="PF12796">
    <property type="entry name" value="Ank_2"/>
    <property type="match status" value="2"/>
</dbReference>
<keyword evidence="1" id="KW-0677">Repeat</keyword>
<dbReference type="EMBL" id="ML994644">
    <property type="protein sequence ID" value="KAF2183200.1"/>
    <property type="molecule type" value="Genomic_DNA"/>
</dbReference>
<sequence>MELLDVPPEVFQCIIHSFVNKVGPVKAWKARVVCRTFAAEIYYDVFANQPLAAFKTSVSKRILNSNMGLFLINRNKKPLDVHPYLPSLVKYCTDEVISITSDELDTKQREAMRVIADYIPTYLGSFMVYRLLGNSISAQRPNPGDAVNLPNENDKLPAAALIGNLEVVKSLLDKGLSIWNEPVALGYPLRAAAAGGHADVVKFILNVVKEETSNYNSGAEEREKNAQKGVMIRSAIDAVIIGENTEIFELLQSFFDSSQILTPTKTMEAWFRKAVDTGKLEIFKRCMGMRIDGCPRAHLDAFYYACKRGEKQMVECFLDKKYNVRYKGRYWSKPSVKSVFEGNFTPLGIAAAHGHVSVAESLLMAGASVNPPYYNNICCGRLPIVLAAKNGHEEMVRFLIDWGAELNPYNHPCLMQAAREGGDVTIYKLLRRKRSERGVYRDSGHQANLLGIST</sequence>
<keyword evidence="2 3" id="KW-0040">ANK repeat</keyword>
<evidence type="ECO:0000313" key="4">
    <source>
        <dbReference type="EMBL" id="KAF2183200.1"/>
    </source>
</evidence>
<evidence type="ECO:0000313" key="5">
    <source>
        <dbReference type="Proteomes" id="UP000800200"/>
    </source>
</evidence>
<evidence type="ECO:0000256" key="2">
    <source>
        <dbReference type="ARBA" id="ARBA00023043"/>
    </source>
</evidence>
<evidence type="ECO:0000256" key="1">
    <source>
        <dbReference type="ARBA" id="ARBA00022737"/>
    </source>
</evidence>
<dbReference type="PROSITE" id="PS50088">
    <property type="entry name" value="ANK_REPEAT"/>
    <property type="match status" value="2"/>
</dbReference>
<proteinExistence type="predicted"/>
<dbReference type="AlphaFoldDB" id="A0A6A6DZ07"/>
<evidence type="ECO:0000256" key="3">
    <source>
        <dbReference type="PROSITE-ProRule" id="PRU00023"/>
    </source>
</evidence>
<dbReference type="Gene3D" id="1.25.40.20">
    <property type="entry name" value="Ankyrin repeat-containing domain"/>
    <property type="match status" value="2"/>
</dbReference>
<dbReference type="SUPFAM" id="SSF48403">
    <property type="entry name" value="Ankyrin repeat"/>
    <property type="match status" value="1"/>
</dbReference>
<dbReference type="InterPro" id="IPR002110">
    <property type="entry name" value="Ankyrin_rpt"/>
</dbReference>
<feature type="repeat" description="ANK" evidence="3">
    <location>
        <begin position="379"/>
        <end position="411"/>
    </location>
</feature>
<dbReference type="InterPro" id="IPR036770">
    <property type="entry name" value="Ankyrin_rpt-contain_sf"/>
</dbReference>
<protein>
    <submittedName>
        <fullName evidence="4">Ankyrin</fullName>
    </submittedName>
</protein>
<name>A0A6A6DZ07_9PEZI</name>
<gene>
    <name evidence="4" type="ORF">K469DRAFT_690304</name>
</gene>
<dbReference type="Proteomes" id="UP000800200">
    <property type="component" value="Unassembled WGS sequence"/>
</dbReference>
<feature type="repeat" description="ANK" evidence="3">
    <location>
        <begin position="342"/>
        <end position="370"/>
    </location>
</feature>
<keyword evidence="5" id="KW-1185">Reference proteome</keyword>
<dbReference type="PROSITE" id="PS50297">
    <property type="entry name" value="ANK_REP_REGION"/>
    <property type="match status" value="2"/>
</dbReference>
<accession>A0A6A6DZ07</accession>